<evidence type="ECO:0000256" key="15">
    <source>
        <dbReference type="ARBA" id="ARBA00066572"/>
    </source>
</evidence>
<comment type="catalytic activity">
    <reaction evidence="9">
        <text>2-methylpropanal + hydrogen cyanide = (2S)-2-hydroxy-3-methylbutanenitrile</text>
        <dbReference type="Rhea" id="RHEA:77403"/>
        <dbReference type="ChEBI" id="CHEBI:18407"/>
        <dbReference type="ChEBI" id="CHEBI:48943"/>
        <dbReference type="ChEBI" id="CHEBI:197354"/>
    </reaction>
</comment>
<accession>A0A6J1BWM0</accession>
<name>A0A6J1BWM0_MOMCH</name>
<evidence type="ECO:0000256" key="2">
    <source>
        <dbReference type="ARBA" id="ARBA00050241"/>
    </source>
</evidence>
<evidence type="ECO:0000256" key="11">
    <source>
        <dbReference type="ARBA" id="ARBA00052600"/>
    </source>
</evidence>
<dbReference type="GO" id="GO:0009694">
    <property type="term" value="P:jasmonic acid metabolic process"/>
    <property type="evidence" value="ECO:0007669"/>
    <property type="project" value="TreeGrafter"/>
</dbReference>
<dbReference type="Gene3D" id="3.40.50.1820">
    <property type="entry name" value="alpha/beta hydrolase"/>
    <property type="match status" value="1"/>
</dbReference>
<comment type="catalytic activity">
    <reaction evidence="13">
        <text>an aromatic (S)-hydroxynitrile = an aromatic aldehyde + hydrogen cyanide</text>
        <dbReference type="Rhea" id="RHEA:54660"/>
        <dbReference type="ChEBI" id="CHEBI:18407"/>
        <dbReference type="ChEBI" id="CHEBI:33855"/>
        <dbReference type="ChEBI" id="CHEBI:138306"/>
        <dbReference type="EC" id="4.1.2.47"/>
    </reaction>
</comment>
<dbReference type="GO" id="GO:0080031">
    <property type="term" value="F:methyl salicylate esterase activity"/>
    <property type="evidence" value="ECO:0007669"/>
    <property type="project" value="TreeGrafter"/>
</dbReference>
<evidence type="ECO:0000313" key="22">
    <source>
        <dbReference type="RefSeq" id="XP_022132568.1"/>
    </source>
</evidence>
<comment type="catalytic activity">
    <reaction evidence="1">
        <text>4-methoxybenzaldehyde + hydrogen cyanide = (2S)-2-hydroxy-2-(4-methoxyphenyl)acetonitrile</text>
        <dbReference type="Rhea" id="RHEA:77447"/>
        <dbReference type="ChEBI" id="CHEBI:18407"/>
        <dbReference type="ChEBI" id="CHEBI:28235"/>
        <dbReference type="ChEBI" id="CHEBI:197328"/>
    </reaction>
</comment>
<comment type="catalytic activity">
    <reaction evidence="8">
        <text>acrolein + hydrogen cyanide = (2S)-2-hydroxybut-3-enenitrile</text>
        <dbReference type="Rhea" id="RHEA:77411"/>
        <dbReference type="ChEBI" id="CHEBI:15368"/>
        <dbReference type="ChEBI" id="CHEBI:18407"/>
        <dbReference type="ChEBI" id="CHEBI:197356"/>
    </reaction>
</comment>
<keyword evidence="21" id="KW-1185">Reference proteome</keyword>
<dbReference type="Pfam" id="PF12697">
    <property type="entry name" value="Abhydrolase_6"/>
    <property type="match status" value="1"/>
</dbReference>
<evidence type="ECO:0000256" key="5">
    <source>
        <dbReference type="ARBA" id="ARBA00050608"/>
    </source>
</evidence>
<comment type="catalytic activity">
    <reaction evidence="6">
        <text>butan-2-one + hydrogen cyanide = 2-hydroxy-2-methylbutanenitrile</text>
        <dbReference type="Rhea" id="RHEA:77467"/>
        <dbReference type="ChEBI" id="CHEBI:18407"/>
        <dbReference type="ChEBI" id="CHEBI:28398"/>
        <dbReference type="ChEBI" id="CHEBI:60954"/>
    </reaction>
    <physiologicalReaction direction="right-to-left" evidence="6">
        <dbReference type="Rhea" id="RHEA:77469"/>
    </physiologicalReaction>
</comment>
<dbReference type="FunFam" id="3.40.50.1820:FF:000051">
    <property type="entry name" value="(S)-hydroxynitrile lyase"/>
    <property type="match status" value="1"/>
</dbReference>
<evidence type="ECO:0000259" key="20">
    <source>
        <dbReference type="Pfam" id="PF12697"/>
    </source>
</evidence>
<dbReference type="InterPro" id="IPR045889">
    <property type="entry name" value="MES/HNL"/>
</dbReference>
<comment type="catalytic activity">
    <reaction evidence="5">
        <text>formylthiophene + hydrogen cyanide = (2R)-2-hydroxy-2-(thiophen-2-yl)acetonitrile</text>
        <dbReference type="Rhea" id="RHEA:77455"/>
        <dbReference type="ChEBI" id="CHEBI:18407"/>
        <dbReference type="ChEBI" id="CHEBI:87301"/>
        <dbReference type="ChEBI" id="CHEBI:197332"/>
    </reaction>
</comment>
<dbReference type="InterPro" id="IPR000073">
    <property type="entry name" value="AB_hydrolase_1"/>
</dbReference>
<dbReference type="InterPro" id="IPR029058">
    <property type="entry name" value="AB_hydrolase_fold"/>
</dbReference>
<dbReference type="GO" id="GO:0009696">
    <property type="term" value="P:salicylic acid metabolic process"/>
    <property type="evidence" value="ECO:0007669"/>
    <property type="project" value="TreeGrafter"/>
</dbReference>
<comment type="similarity">
    <text evidence="14">Belongs to the AB hydrolase superfamily. Hydroxynitrile lyase family.</text>
</comment>
<dbReference type="EC" id="4.1.2.47" evidence="15"/>
<dbReference type="GO" id="GO:0080030">
    <property type="term" value="F:methyl indole-3-acetate esterase activity"/>
    <property type="evidence" value="ECO:0007669"/>
    <property type="project" value="TreeGrafter"/>
</dbReference>
<evidence type="ECO:0000256" key="3">
    <source>
        <dbReference type="ARBA" id="ARBA00050262"/>
    </source>
</evidence>
<evidence type="ECO:0000256" key="14">
    <source>
        <dbReference type="ARBA" id="ARBA00060885"/>
    </source>
</evidence>
<comment type="catalytic activity">
    <reaction evidence="3">
        <text>2-hydroxy-2-methylpropanenitrile = acetone + hydrogen cyanide</text>
        <dbReference type="Rhea" id="RHEA:11932"/>
        <dbReference type="ChEBI" id="CHEBI:15347"/>
        <dbReference type="ChEBI" id="CHEBI:15348"/>
        <dbReference type="ChEBI" id="CHEBI:18407"/>
    </reaction>
    <physiologicalReaction direction="left-to-right" evidence="3">
        <dbReference type="Rhea" id="RHEA:11933"/>
    </physiologicalReaction>
</comment>
<evidence type="ECO:0000256" key="6">
    <source>
        <dbReference type="ARBA" id="ARBA00051647"/>
    </source>
</evidence>
<comment type="catalytic activity">
    <reaction evidence="4">
        <text>benzaldehyde + hydrogen cyanide = (S)-mandelonitrile</text>
        <dbReference type="Rhea" id="RHEA:77427"/>
        <dbReference type="ChEBI" id="CHEBI:17169"/>
        <dbReference type="ChEBI" id="CHEBI:18407"/>
        <dbReference type="ChEBI" id="CHEBI:36941"/>
    </reaction>
</comment>
<evidence type="ECO:0000256" key="19">
    <source>
        <dbReference type="ARBA" id="ARBA00079794"/>
    </source>
</evidence>
<reference evidence="22" key="1">
    <citation type="submission" date="2025-08" db="UniProtKB">
        <authorList>
            <consortium name="RefSeq"/>
        </authorList>
    </citation>
    <scope>IDENTIFICATION</scope>
    <source>
        <strain evidence="22">OHB3-1</strain>
    </source>
</reference>
<evidence type="ECO:0000256" key="7">
    <source>
        <dbReference type="ARBA" id="ARBA00051735"/>
    </source>
</evidence>
<dbReference type="Proteomes" id="UP000504603">
    <property type="component" value="Unplaced"/>
</dbReference>
<evidence type="ECO:0000256" key="12">
    <source>
        <dbReference type="ARBA" id="ARBA00052609"/>
    </source>
</evidence>
<evidence type="ECO:0000256" key="17">
    <source>
        <dbReference type="ARBA" id="ARBA00076040"/>
    </source>
</evidence>
<sequence length="286" mass="31983">MEKATNKNHNFHFVLVHGAGQGGWCWFKLLHLLRSAGHRATALDLAAAGADPTKLEDVTSIHRHSQPLMDFFKALPPQDKVVLVGHSFGGLIISLAMERFPNQILVAVFVTAYMPHFISPPATLVLKFFKSLSVETVLDCQFIFGDNPEIPNSVVYGPNFLSEKLYKDCSMEDLELAKLMVRPFNMFFEDLTKESLLTEAKFGSVDRVFVVCEGDEVMESKFQRLMIQEFPPKAVKCINGGGHMVMLSKPTQLLHHLVEVAESSLNTQNQCGHQEFSSFEKLAALN</sequence>
<gene>
    <name evidence="22" type="primary">LOC111005398</name>
</gene>
<dbReference type="KEGG" id="mcha:111005398"/>
<proteinExistence type="inferred from homology"/>
<evidence type="ECO:0000256" key="16">
    <source>
        <dbReference type="ARBA" id="ARBA00069221"/>
    </source>
</evidence>
<organism evidence="21 22">
    <name type="scientific">Momordica charantia</name>
    <name type="common">Bitter gourd</name>
    <name type="synonym">Balsam pear</name>
    <dbReference type="NCBI Taxonomy" id="3673"/>
    <lineage>
        <taxon>Eukaryota</taxon>
        <taxon>Viridiplantae</taxon>
        <taxon>Streptophyta</taxon>
        <taxon>Embryophyta</taxon>
        <taxon>Tracheophyta</taxon>
        <taxon>Spermatophyta</taxon>
        <taxon>Magnoliopsida</taxon>
        <taxon>eudicotyledons</taxon>
        <taxon>Gunneridae</taxon>
        <taxon>Pentapetalae</taxon>
        <taxon>rosids</taxon>
        <taxon>fabids</taxon>
        <taxon>Cucurbitales</taxon>
        <taxon>Cucurbitaceae</taxon>
        <taxon>Momordiceae</taxon>
        <taxon>Momordica</taxon>
    </lineage>
</organism>
<comment type="catalytic activity">
    <reaction evidence="7">
        <text>a disubstituted aliphatic (S)-hydroxynitrile = a ketone + hydrogen cyanide</text>
        <dbReference type="Rhea" id="RHEA:56592"/>
        <dbReference type="ChEBI" id="CHEBI:17087"/>
        <dbReference type="ChEBI" id="CHEBI:18407"/>
        <dbReference type="ChEBI" id="CHEBI:140597"/>
        <dbReference type="EC" id="4.1.2.47"/>
    </reaction>
</comment>
<dbReference type="SUPFAM" id="SSF53474">
    <property type="entry name" value="alpha/beta-Hydrolases"/>
    <property type="match status" value="1"/>
</dbReference>
<dbReference type="GeneID" id="111005398"/>
<comment type="catalytic activity">
    <reaction evidence="11">
        <text>2,2-dimethylpropanal + hydrogen cyanide = (2S)-2-hydroxy-3,3-dimethylbutanenitrile</text>
        <dbReference type="Rhea" id="RHEA:77407"/>
        <dbReference type="ChEBI" id="CHEBI:18407"/>
        <dbReference type="ChEBI" id="CHEBI:141557"/>
        <dbReference type="ChEBI" id="CHEBI:197355"/>
    </reaction>
</comment>
<evidence type="ECO:0000256" key="8">
    <source>
        <dbReference type="ARBA" id="ARBA00051977"/>
    </source>
</evidence>
<evidence type="ECO:0000256" key="4">
    <source>
        <dbReference type="ARBA" id="ARBA00050358"/>
    </source>
</evidence>
<comment type="catalytic activity">
    <reaction evidence="12">
        <text>cyclohexanecarbaldehyde + hydrogen cyanide = (2S)-2-cyclohexyl-2-hydroxyacetonitrile</text>
        <dbReference type="Rhea" id="RHEA:77423"/>
        <dbReference type="ChEBI" id="CHEBI:18407"/>
        <dbReference type="ChEBI" id="CHEBI:197359"/>
        <dbReference type="ChEBI" id="CHEBI:197360"/>
    </reaction>
</comment>
<evidence type="ECO:0000256" key="18">
    <source>
        <dbReference type="ARBA" id="ARBA00078291"/>
    </source>
</evidence>
<protein>
    <recommendedName>
        <fullName evidence="16">(S)-hydroxynitrile lyase</fullName>
        <ecNumber evidence="15">4.1.2.47</ecNumber>
    </recommendedName>
    <alternativeName>
        <fullName evidence="17">2-hydroxy-2-methylpropanenitrile lyase</fullName>
    </alternativeName>
    <alternativeName>
        <fullName evidence="18">Acetone cyanohydrin lyase</fullName>
    </alternativeName>
    <alternativeName>
        <fullName evidence="19">Hydroxynitrile lyase</fullName>
    </alternativeName>
</protein>
<evidence type="ECO:0000256" key="10">
    <source>
        <dbReference type="ARBA" id="ARBA00052511"/>
    </source>
</evidence>
<comment type="catalytic activity">
    <reaction evidence="10">
        <text>3-formylthiophene + hydrogen cyanide = (2S)-2-hydroxy-2-(thiophen-3-yl)acetonitrile</text>
        <dbReference type="Rhea" id="RHEA:77459"/>
        <dbReference type="ChEBI" id="CHEBI:18407"/>
        <dbReference type="ChEBI" id="CHEBI:87611"/>
        <dbReference type="ChEBI" id="CHEBI:197333"/>
    </reaction>
</comment>
<evidence type="ECO:0000256" key="13">
    <source>
        <dbReference type="ARBA" id="ARBA00052826"/>
    </source>
</evidence>
<feature type="domain" description="AB hydrolase-1" evidence="20">
    <location>
        <begin position="13"/>
        <end position="253"/>
    </location>
</feature>
<dbReference type="PANTHER" id="PTHR10992:SF1066">
    <property type="entry name" value="METHYL JASMONATE ESTERASE 1"/>
    <property type="match status" value="1"/>
</dbReference>
<dbReference type="GO" id="GO:0047606">
    <property type="term" value="F:(S)-hydroxynitrile lyase activity"/>
    <property type="evidence" value="ECO:0007669"/>
    <property type="project" value="UniProtKB-EC"/>
</dbReference>
<comment type="catalytic activity">
    <reaction evidence="2">
        <text>a monosubstituted aliphatic (S)-hydroxynitrile = an aldehyde + hydrogen cyanide</text>
        <dbReference type="Rhea" id="RHEA:56588"/>
        <dbReference type="ChEBI" id="CHEBI:17478"/>
        <dbReference type="ChEBI" id="CHEBI:18407"/>
        <dbReference type="ChEBI" id="CHEBI:140596"/>
        <dbReference type="EC" id="4.1.2.47"/>
    </reaction>
</comment>
<evidence type="ECO:0000256" key="9">
    <source>
        <dbReference type="ARBA" id="ARBA00052033"/>
    </source>
</evidence>
<dbReference type="RefSeq" id="XP_022132568.1">
    <property type="nucleotide sequence ID" value="XM_022276876.1"/>
</dbReference>
<dbReference type="AlphaFoldDB" id="A0A6J1BWM0"/>
<evidence type="ECO:0000256" key="1">
    <source>
        <dbReference type="ARBA" id="ARBA00050104"/>
    </source>
</evidence>
<dbReference type="PANTHER" id="PTHR10992">
    <property type="entry name" value="METHYLESTERASE FAMILY MEMBER"/>
    <property type="match status" value="1"/>
</dbReference>
<evidence type="ECO:0000313" key="21">
    <source>
        <dbReference type="Proteomes" id="UP000504603"/>
    </source>
</evidence>
<dbReference type="GO" id="GO:0080032">
    <property type="term" value="F:methyl jasmonate esterase activity"/>
    <property type="evidence" value="ECO:0007669"/>
    <property type="project" value="TreeGrafter"/>
</dbReference>
<dbReference type="OrthoDB" id="408373at2759"/>